<dbReference type="AlphaFoldDB" id="A0A086K499"/>
<dbReference type="SUPFAM" id="SSF49562">
    <property type="entry name" value="C2 domain (Calcium/lipid-binding domain, CaLB)"/>
    <property type="match status" value="1"/>
</dbReference>
<dbReference type="InterPro" id="IPR000008">
    <property type="entry name" value="C2_dom"/>
</dbReference>
<dbReference type="VEuPathDB" id="ToxoDB:TGDOM2_241840"/>
<dbReference type="Gene3D" id="2.60.40.150">
    <property type="entry name" value="C2 domain"/>
    <property type="match status" value="1"/>
</dbReference>
<name>A0A086K499_TOXGO</name>
<dbReference type="Proteomes" id="UP000028837">
    <property type="component" value="Unassembled WGS sequence"/>
</dbReference>
<dbReference type="CDD" id="cd00030">
    <property type="entry name" value="C2"/>
    <property type="match status" value="1"/>
</dbReference>
<protein>
    <submittedName>
        <fullName evidence="2">C2 domain protein</fullName>
    </submittedName>
</protein>
<dbReference type="SMART" id="SM00239">
    <property type="entry name" value="C2"/>
    <property type="match status" value="1"/>
</dbReference>
<evidence type="ECO:0000313" key="3">
    <source>
        <dbReference type="Proteomes" id="UP000028837"/>
    </source>
</evidence>
<accession>A0A086K499</accession>
<evidence type="ECO:0000259" key="1">
    <source>
        <dbReference type="PROSITE" id="PS51140"/>
    </source>
</evidence>
<gene>
    <name evidence="2" type="ORF">TGDOM2_241840</name>
</gene>
<proteinExistence type="predicted"/>
<feature type="domain" description="CUE" evidence="1">
    <location>
        <begin position="335"/>
        <end position="377"/>
    </location>
</feature>
<dbReference type="EMBL" id="AHZU02000869">
    <property type="protein sequence ID" value="KFG39217.1"/>
    <property type="molecule type" value="Genomic_DNA"/>
</dbReference>
<dbReference type="InterPro" id="IPR003892">
    <property type="entry name" value="CUE"/>
</dbReference>
<sequence length="453" mass="49114">MSADVSGTPAVPASFIASAVAEKEEEKQSPPSAFQIRTNSGVPALGMSQTAGASVGSNGASGVSDIGLLRDEAASGPADPRSFGAVTRDRTVGVASDAAPLASATGAAEVVKIKVVIYGGQNMDGKKLYCKFYHGSCKHKTSTAVARRNPEWKEWFSITHLVNKQSPILRIEIWGGGFLGKEVKGFCDVDLSPVLHDHVLIDGLYDVRGCGGQLRVKLINMDLLPRWERTIAAEAALHAIGEEDPEGVLALMVDDVKRMFPAVPYKEIALTLRAHDWRRAFATNELKITGAKRAQTTANVRKQRYIDVGDPGEGCVALGLGADVGGKHESFMERKKRQQIREVAKMLPDVDLDEIEHTLRTNNWNVCGAVDELILAHRETDMPTEKKGDGVRITRLDTTAQAGGFVALEQHKGSLEVRHSSALPPQRAGVGEKRFRQRVMMFEKEKDNQSGSV</sequence>
<dbReference type="Pfam" id="PF00168">
    <property type="entry name" value="C2"/>
    <property type="match status" value="1"/>
</dbReference>
<organism evidence="2 3">
    <name type="scientific">Toxoplasma gondii GAB2-2007-GAL-DOM2</name>
    <dbReference type="NCBI Taxonomy" id="1130820"/>
    <lineage>
        <taxon>Eukaryota</taxon>
        <taxon>Sar</taxon>
        <taxon>Alveolata</taxon>
        <taxon>Apicomplexa</taxon>
        <taxon>Conoidasida</taxon>
        <taxon>Coccidia</taxon>
        <taxon>Eucoccidiorida</taxon>
        <taxon>Eimeriorina</taxon>
        <taxon>Sarcocystidae</taxon>
        <taxon>Toxoplasma</taxon>
    </lineage>
</organism>
<dbReference type="OrthoDB" id="329256at2759"/>
<comment type="caution">
    <text evidence="2">The sequence shown here is derived from an EMBL/GenBank/DDBJ whole genome shotgun (WGS) entry which is preliminary data.</text>
</comment>
<reference evidence="2 3" key="1">
    <citation type="submission" date="2014-02" db="EMBL/GenBank/DDBJ databases">
        <authorList>
            <person name="Sibley D."/>
            <person name="Venepally P."/>
            <person name="Karamycheva S."/>
            <person name="Hadjithomas M."/>
            <person name="Khan A."/>
            <person name="Brunk B."/>
            <person name="Roos D."/>
            <person name="Caler E."/>
            <person name="Lorenzi H."/>
        </authorList>
    </citation>
    <scope>NUCLEOTIDE SEQUENCE [LARGE SCALE GENOMIC DNA]</scope>
    <source>
        <strain evidence="2 3">GAB2-2007-GAL-DOM2</strain>
    </source>
</reference>
<evidence type="ECO:0000313" key="2">
    <source>
        <dbReference type="EMBL" id="KFG39217.1"/>
    </source>
</evidence>
<dbReference type="GO" id="GO:0043130">
    <property type="term" value="F:ubiquitin binding"/>
    <property type="evidence" value="ECO:0007669"/>
    <property type="project" value="InterPro"/>
</dbReference>
<dbReference type="PROSITE" id="PS51140">
    <property type="entry name" value="CUE"/>
    <property type="match status" value="1"/>
</dbReference>
<dbReference type="CDD" id="cd14279">
    <property type="entry name" value="CUE"/>
    <property type="match status" value="1"/>
</dbReference>
<dbReference type="InterPro" id="IPR035892">
    <property type="entry name" value="C2_domain_sf"/>
</dbReference>